<evidence type="ECO:0000313" key="8">
    <source>
        <dbReference type="Proteomes" id="UP000281708"/>
    </source>
</evidence>
<dbReference type="Gene3D" id="3.90.550.10">
    <property type="entry name" value="Spore Coat Polysaccharide Biosynthesis Protein SpsA, Chain A"/>
    <property type="match status" value="1"/>
</dbReference>
<keyword evidence="8" id="KW-1185">Reference proteome</keyword>
<feature type="transmembrane region" description="Helical" evidence="6">
    <location>
        <begin position="443"/>
        <end position="461"/>
    </location>
</feature>
<evidence type="ECO:0000256" key="6">
    <source>
        <dbReference type="SAM" id="Phobius"/>
    </source>
</evidence>
<keyword evidence="3" id="KW-0328">Glycosyltransferase</keyword>
<comment type="caution">
    <text evidence="7">The sequence shown here is derived from an EMBL/GenBank/DDBJ whole genome shotgun (WGS) entry which is preliminary data.</text>
</comment>
<dbReference type="RefSeq" id="WP_121805598.1">
    <property type="nucleotide sequence ID" value="NZ_RDBE01000006.1"/>
</dbReference>
<dbReference type="InterPro" id="IPR029044">
    <property type="entry name" value="Nucleotide-diphossugar_trans"/>
</dbReference>
<keyword evidence="6" id="KW-1133">Transmembrane helix</keyword>
<feature type="transmembrane region" description="Helical" evidence="6">
    <location>
        <begin position="16"/>
        <end position="38"/>
    </location>
</feature>
<keyword evidence="6" id="KW-0812">Transmembrane</keyword>
<dbReference type="GO" id="GO:0005886">
    <property type="term" value="C:plasma membrane"/>
    <property type="evidence" value="ECO:0007669"/>
    <property type="project" value="UniProtKB-SubCell"/>
</dbReference>
<keyword evidence="4 7" id="KW-0808">Transferase</keyword>
<evidence type="ECO:0000313" key="7">
    <source>
        <dbReference type="EMBL" id="RLV49833.1"/>
    </source>
</evidence>
<protein>
    <submittedName>
        <fullName evidence="7">Glycosyltransferase</fullName>
    </submittedName>
</protein>
<accession>A0A3L8P4Z3</accession>
<keyword evidence="5 6" id="KW-0472">Membrane</keyword>
<evidence type="ECO:0000256" key="3">
    <source>
        <dbReference type="ARBA" id="ARBA00022676"/>
    </source>
</evidence>
<dbReference type="PANTHER" id="PTHR22913:SF12">
    <property type="entry name" value="MANNURONAN SYNTHASE"/>
    <property type="match status" value="1"/>
</dbReference>
<gene>
    <name evidence="7" type="ORF">D9V37_08065</name>
</gene>
<evidence type="ECO:0000256" key="1">
    <source>
        <dbReference type="ARBA" id="ARBA00004236"/>
    </source>
</evidence>
<evidence type="ECO:0000256" key="4">
    <source>
        <dbReference type="ARBA" id="ARBA00022679"/>
    </source>
</evidence>
<dbReference type="Proteomes" id="UP000281708">
    <property type="component" value="Unassembled WGS sequence"/>
</dbReference>
<dbReference type="GO" id="GO:0030213">
    <property type="term" value="P:hyaluronan biosynthetic process"/>
    <property type="evidence" value="ECO:0007669"/>
    <property type="project" value="TreeGrafter"/>
</dbReference>
<keyword evidence="2" id="KW-1003">Cell membrane</keyword>
<reference evidence="7 8" key="1">
    <citation type="submission" date="2018-10" db="EMBL/GenBank/DDBJ databases">
        <title>Marmoricola sp. 4Q3S-7 whole genome shotgun sequence.</title>
        <authorList>
            <person name="Li F."/>
        </authorList>
    </citation>
    <scope>NUCLEOTIDE SEQUENCE [LARGE SCALE GENOMIC DNA]</scope>
    <source>
        <strain evidence="7 8">4Q3S-7</strain>
    </source>
</reference>
<dbReference type="Pfam" id="PF13641">
    <property type="entry name" value="Glyco_tranf_2_3"/>
    <property type="match status" value="1"/>
</dbReference>
<dbReference type="PANTHER" id="PTHR22913">
    <property type="entry name" value="HYALURONAN SYNTHASE"/>
    <property type="match status" value="1"/>
</dbReference>
<proteinExistence type="predicted"/>
<dbReference type="GO" id="GO:0085029">
    <property type="term" value="P:extracellular matrix assembly"/>
    <property type="evidence" value="ECO:0007669"/>
    <property type="project" value="TreeGrafter"/>
</dbReference>
<feature type="transmembrane region" description="Helical" evidence="6">
    <location>
        <begin position="343"/>
        <end position="363"/>
    </location>
</feature>
<evidence type="ECO:0000256" key="2">
    <source>
        <dbReference type="ARBA" id="ARBA00022475"/>
    </source>
</evidence>
<sequence>MFIAILELRHTITQHAHLYLFSIFVVLTWLVWWVKVMLSRRYRPWRRAYTVSTSVVIPVVDEPLELFRDVLRRITEQRPDETVVVINGPVNVALQEVCEEFAPAVRWTWTPVAGKRNAVRVGVEATRGDVVVLVDSDTVWTPHTLRELVKPFAEPDVGGVTTRQRILEPERCFLTRWADWLENTRALYSMPAQSVLGTVGCLPGRTIAFRRDVLEDSMEEFMTARFLGIFLEVSDDRTLTNLALKRGFRTVYQATSLVYTDAPTRVWKMMKQQLRWARGSQYNTLRMLPWMSRRARVLAFFFVCDIVMPFLLITVITAWAIRLGLGTGENLYAGLLHMPSRSWMLPAIIAFTVLLSTLSMTLRQLRHIEDKPSDLLWMPLYIVFSTLFLMPLRAYGFLRLGHVGGWGTRTAAYSVDTDDRSTGADGSAVVAGGAPRTGDPRALVPYLIATALVTLGVMFDAQLF</sequence>
<feature type="transmembrane region" description="Helical" evidence="6">
    <location>
        <begin position="375"/>
        <end position="396"/>
    </location>
</feature>
<dbReference type="OrthoDB" id="9763050at2"/>
<dbReference type="SUPFAM" id="SSF53448">
    <property type="entry name" value="Nucleotide-diphospho-sugar transferases"/>
    <property type="match status" value="1"/>
</dbReference>
<name>A0A3L8P4Z3_9ACTN</name>
<organism evidence="7 8">
    <name type="scientific">Nocardioides mangrovicus</name>
    <dbReference type="NCBI Taxonomy" id="2478913"/>
    <lineage>
        <taxon>Bacteria</taxon>
        <taxon>Bacillati</taxon>
        <taxon>Actinomycetota</taxon>
        <taxon>Actinomycetes</taxon>
        <taxon>Propionibacteriales</taxon>
        <taxon>Nocardioidaceae</taxon>
        <taxon>Nocardioides</taxon>
    </lineage>
</organism>
<comment type="subcellular location">
    <subcellularLocation>
        <location evidence="1">Cell membrane</location>
    </subcellularLocation>
</comment>
<evidence type="ECO:0000256" key="5">
    <source>
        <dbReference type="ARBA" id="ARBA00023136"/>
    </source>
</evidence>
<dbReference type="GO" id="GO:0050501">
    <property type="term" value="F:hyaluronan synthase activity"/>
    <property type="evidence" value="ECO:0007669"/>
    <property type="project" value="TreeGrafter"/>
</dbReference>
<feature type="transmembrane region" description="Helical" evidence="6">
    <location>
        <begin position="297"/>
        <end position="323"/>
    </location>
</feature>
<dbReference type="EMBL" id="RDBE01000006">
    <property type="protein sequence ID" value="RLV49833.1"/>
    <property type="molecule type" value="Genomic_DNA"/>
</dbReference>
<dbReference type="AlphaFoldDB" id="A0A3L8P4Z3"/>